<evidence type="ECO:0000256" key="3">
    <source>
        <dbReference type="ARBA" id="ARBA00022741"/>
    </source>
</evidence>
<keyword evidence="3" id="KW-0547">Nucleotide-binding</keyword>
<comment type="caution">
    <text evidence="7">The sequence shown here is derived from an EMBL/GenBank/DDBJ whole genome shotgun (WGS) entry which is preliminary data.</text>
</comment>
<dbReference type="PANTHER" id="PTHR43117">
    <property type="entry name" value="OSMOPROTECTANT IMPORT ATP-BINDING PROTEIN OSMV"/>
    <property type="match status" value="1"/>
</dbReference>
<reference evidence="8" key="1">
    <citation type="journal article" date="2019" name="Int. J. Syst. Evol. Microbiol.">
        <title>The Global Catalogue of Microorganisms (GCM) 10K type strain sequencing project: providing services to taxonomists for standard genome sequencing and annotation.</title>
        <authorList>
            <consortium name="The Broad Institute Genomics Platform"/>
            <consortium name="The Broad Institute Genome Sequencing Center for Infectious Disease"/>
            <person name="Wu L."/>
            <person name="Ma J."/>
        </authorList>
    </citation>
    <scope>NUCLEOTIDE SEQUENCE [LARGE SCALE GENOMIC DNA]</scope>
    <source>
        <strain evidence="8">CGMCC 1.15439</strain>
    </source>
</reference>
<sequence>MRHTLDFNPPPPPHSRMPSTSNASSEAFELRGVSKRYGSVIALDDVSLRFPAGSNTALIGSSGSGKSTLLRVLLGLEWPDSGDIWVDGSVLELAQVLALRRRVGYVIQEGGLFPHLTALGNLGLLPHHLGWSRDRIRQRAEELAVLTHLPDGVLERYPAELSGGQRQRVALMRGLMLDPDALLLDEPLGALDPIVRHELQDELKAIFDRLGKTVIVVTHDMAEAAWFADRLVLMRNGKVVQDGRLDDFCRRPADPFVTRFVEAQRTLQGVSS</sequence>
<feature type="domain" description="ABC transporter" evidence="6">
    <location>
        <begin position="28"/>
        <end position="261"/>
    </location>
</feature>
<proteinExistence type="inferred from homology"/>
<keyword evidence="4 7" id="KW-0067">ATP-binding</keyword>
<dbReference type="Proteomes" id="UP000620046">
    <property type="component" value="Unassembled WGS sequence"/>
</dbReference>
<dbReference type="InterPro" id="IPR027417">
    <property type="entry name" value="P-loop_NTPase"/>
</dbReference>
<feature type="region of interest" description="Disordered" evidence="5">
    <location>
        <begin position="1"/>
        <end position="25"/>
    </location>
</feature>
<comment type="similarity">
    <text evidence="1">Belongs to the ABC transporter superfamily.</text>
</comment>
<evidence type="ECO:0000256" key="4">
    <source>
        <dbReference type="ARBA" id="ARBA00022840"/>
    </source>
</evidence>
<evidence type="ECO:0000313" key="7">
    <source>
        <dbReference type="EMBL" id="GGA46362.1"/>
    </source>
</evidence>
<evidence type="ECO:0000256" key="1">
    <source>
        <dbReference type="ARBA" id="ARBA00005417"/>
    </source>
</evidence>
<accession>A0ABQ1GLS4</accession>
<evidence type="ECO:0000256" key="5">
    <source>
        <dbReference type="SAM" id="MobiDB-lite"/>
    </source>
</evidence>
<dbReference type="PROSITE" id="PS50893">
    <property type="entry name" value="ABC_TRANSPORTER_2"/>
    <property type="match status" value="1"/>
</dbReference>
<name>A0ABQ1GLS4_9GAMM</name>
<keyword evidence="2" id="KW-0813">Transport</keyword>
<dbReference type="GO" id="GO:0005524">
    <property type="term" value="F:ATP binding"/>
    <property type="evidence" value="ECO:0007669"/>
    <property type="project" value="UniProtKB-KW"/>
</dbReference>
<dbReference type="SUPFAM" id="SSF52540">
    <property type="entry name" value="P-loop containing nucleoside triphosphate hydrolases"/>
    <property type="match status" value="1"/>
</dbReference>
<dbReference type="PANTHER" id="PTHR43117:SF4">
    <property type="entry name" value="OSMOPROTECTANT IMPORT ATP-BINDING PROTEIN OSMV"/>
    <property type="match status" value="1"/>
</dbReference>
<evidence type="ECO:0000256" key="2">
    <source>
        <dbReference type="ARBA" id="ARBA00022448"/>
    </source>
</evidence>
<dbReference type="Gene3D" id="3.40.50.300">
    <property type="entry name" value="P-loop containing nucleotide triphosphate hydrolases"/>
    <property type="match status" value="1"/>
</dbReference>
<dbReference type="SMART" id="SM00382">
    <property type="entry name" value="AAA"/>
    <property type="match status" value="1"/>
</dbReference>
<gene>
    <name evidence="7" type="primary">yehX</name>
    <name evidence="7" type="ORF">GCM10010981_39370</name>
</gene>
<dbReference type="EMBL" id="BMJA01000004">
    <property type="protein sequence ID" value="GGA46362.1"/>
    <property type="molecule type" value="Genomic_DNA"/>
</dbReference>
<keyword evidence="8" id="KW-1185">Reference proteome</keyword>
<dbReference type="InterPro" id="IPR003439">
    <property type="entry name" value="ABC_transporter-like_ATP-bd"/>
</dbReference>
<dbReference type="InterPro" id="IPR003593">
    <property type="entry name" value="AAA+_ATPase"/>
</dbReference>
<organism evidence="7 8">
    <name type="scientific">Dyella nitratireducens</name>
    <dbReference type="NCBI Taxonomy" id="1849580"/>
    <lineage>
        <taxon>Bacteria</taxon>
        <taxon>Pseudomonadati</taxon>
        <taxon>Pseudomonadota</taxon>
        <taxon>Gammaproteobacteria</taxon>
        <taxon>Lysobacterales</taxon>
        <taxon>Rhodanobacteraceae</taxon>
        <taxon>Dyella</taxon>
    </lineage>
</organism>
<protein>
    <submittedName>
        <fullName evidence="7">ABC transporter ATP-binding protein</fullName>
    </submittedName>
</protein>
<dbReference type="Pfam" id="PF00005">
    <property type="entry name" value="ABC_tran"/>
    <property type="match status" value="1"/>
</dbReference>
<evidence type="ECO:0000313" key="8">
    <source>
        <dbReference type="Proteomes" id="UP000620046"/>
    </source>
</evidence>
<evidence type="ECO:0000259" key="6">
    <source>
        <dbReference type="PROSITE" id="PS50893"/>
    </source>
</evidence>